<proteinExistence type="predicted"/>
<dbReference type="PANTHER" id="PTHR47738">
    <property type="entry name" value="PTS SYSTEM FRUCTOSE-LIKE EIIA COMPONENT-RELATED"/>
    <property type="match status" value="1"/>
</dbReference>
<dbReference type="InterPro" id="IPR035895">
    <property type="entry name" value="HPr-like_sf"/>
</dbReference>
<dbReference type="PROSITE" id="PS51350">
    <property type="entry name" value="PTS_HPR_DOM"/>
    <property type="match status" value="1"/>
</dbReference>
<dbReference type="SUPFAM" id="SSF55804">
    <property type="entry name" value="Phoshotransferase/anion transport protein"/>
    <property type="match status" value="1"/>
</dbReference>
<keyword evidence="2" id="KW-0813">Transport</keyword>
<dbReference type="AlphaFoldDB" id="A0A175VM86"/>
<dbReference type="InterPro" id="IPR000032">
    <property type="entry name" value="HPr-like"/>
</dbReference>
<dbReference type="SUPFAM" id="SSF55594">
    <property type="entry name" value="HPr-like"/>
    <property type="match status" value="1"/>
</dbReference>
<protein>
    <submittedName>
        <fullName evidence="5">PTS fructose transporter subunit IIA</fullName>
    </submittedName>
</protein>
<feature type="domain" description="PTS EIIA type-2" evidence="3">
    <location>
        <begin position="110"/>
        <end position="255"/>
    </location>
</feature>
<dbReference type="InterPro" id="IPR002178">
    <property type="entry name" value="PTS_EIIA_type-2_dom"/>
</dbReference>
<evidence type="ECO:0000259" key="4">
    <source>
        <dbReference type="PROSITE" id="PS51350"/>
    </source>
</evidence>
<organism evidence="5 6">
    <name type="scientific">Aeromonas enteropelogenes</name>
    <name type="common">Aeromonas trota</name>
    <dbReference type="NCBI Taxonomy" id="29489"/>
    <lineage>
        <taxon>Bacteria</taxon>
        <taxon>Pseudomonadati</taxon>
        <taxon>Pseudomonadota</taxon>
        <taxon>Gammaproteobacteria</taxon>
        <taxon>Aeromonadales</taxon>
        <taxon>Aeromonadaceae</taxon>
        <taxon>Aeromonas</taxon>
    </lineage>
</organism>
<name>A0A175VM86_AEREN</name>
<dbReference type="GO" id="GO:0030295">
    <property type="term" value="F:protein kinase activator activity"/>
    <property type="evidence" value="ECO:0007669"/>
    <property type="project" value="TreeGrafter"/>
</dbReference>
<accession>A0A175VM86</accession>
<reference evidence="5 6" key="1">
    <citation type="submission" date="2016-02" db="EMBL/GenBank/DDBJ databases">
        <title>Draft genome sequence of Aeromonas trota strain 1999lcr isolated from cerebrospinal fluid (CSF).</title>
        <authorList>
            <person name="Dallagassa C.B."/>
            <person name="Prediger K.C."/>
            <person name="Weiss V.A."/>
            <person name="Assis F.E."/>
            <person name="Baura V."/>
            <person name="Cruz L.M."/>
            <person name="Souza E.M."/>
            <person name="Pedrosa F.O."/>
            <person name="Fadel-Picheth C.M."/>
        </authorList>
    </citation>
    <scope>NUCLEOTIDE SEQUENCE [LARGE SCALE GENOMIC DNA]</scope>
    <source>
        <strain evidence="5 6">1999lcr</strain>
    </source>
</reference>
<dbReference type="Gene3D" id="3.30.1340.10">
    <property type="entry name" value="HPr-like"/>
    <property type="match status" value="1"/>
</dbReference>
<dbReference type="Proteomes" id="UP000078435">
    <property type="component" value="Unassembled WGS sequence"/>
</dbReference>
<dbReference type="PROSITE" id="PS51094">
    <property type="entry name" value="PTS_EIIA_TYPE_2"/>
    <property type="match status" value="1"/>
</dbReference>
<dbReference type="InterPro" id="IPR016152">
    <property type="entry name" value="PTrfase/Anion_transptr"/>
</dbReference>
<dbReference type="InterPro" id="IPR051541">
    <property type="entry name" value="PTS_SugarTrans_NitroReg"/>
</dbReference>
<gene>
    <name evidence="5" type="ORF">LCR_08045</name>
</gene>
<dbReference type="EMBL" id="JMGO02000002">
    <property type="protein sequence ID" value="KXU81640.1"/>
    <property type="molecule type" value="Genomic_DNA"/>
</dbReference>
<dbReference type="Pfam" id="PF00359">
    <property type="entry name" value="PTS_EIIA_2"/>
    <property type="match status" value="1"/>
</dbReference>
<evidence type="ECO:0000313" key="6">
    <source>
        <dbReference type="Proteomes" id="UP000078435"/>
    </source>
</evidence>
<dbReference type="PIRSF" id="PIRSF029195">
    <property type="entry name" value="UCP029195_PTS_EIIA2"/>
    <property type="match status" value="1"/>
</dbReference>
<feature type="domain" description="HPr" evidence="4">
    <location>
        <begin position="1"/>
        <end position="101"/>
    </location>
</feature>
<dbReference type="RefSeq" id="WP_026455792.1">
    <property type="nucleotide sequence ID" value="NZ_JMGO02000002.1"/>
</dbReference>
<keyword evidence="2" id="KW-0762">Sugar transport</keyword>
<dbReference type="OrthoDB" id="6213484at2"/>
<evidence type="ECO:0000313" key="5">
    <source>
        <dbReference type="EMBL" id="KXU81640.1"/>
    </source>
</evidence>
<evidence type="ECO:0000259" key="3">
    <source>
        <dbReference type="PROSITE" id="PS51094"/>
    </source>
</evidence>
<evidence type="ECO:0000256" key="1">
    <source>
        <dbReference type="ARBA" id="ARBA00022553"/>
    </source>
</evidence>
<evidence type="ECO:0000256" key="2">
    <source>
        <dbReference type="ARBA" id="ARBA00022597"/>
    </source>
</evidence>
<keyword evidence="1" id="KW-0597">Phosphoprotein</keyword>
<dbReference type="PANTHER" id="PTHR47738:SF1">
    <property type="entry name" value="NITROGEN REGULATORY PROTEIN"/>
    <property type="match status" value="1"/>
</dbReference>
<comment type="caution">
    <text evidence="5">The sequence shown here is derived from an EMBL/GenBank/DDBJ whole genome shotgun (WGS) entry which is preliminary data.</text>
</comment>
<dbReference type="Pfam" id="PF00381">
    <property type="entry name" value="PTS-HPr"/>
    <property type="match status" value="1"/>
</dbReference>
<dbReference type="InterPro" id="IPR016910">
    <property type="entry name" value="UCP029195_PTS_EIIA2"/>
</dbReference>
<dbReference type="Gene3D" id="3.40.930.10">
    <property type="entry name" value="Mannitol-specific EII, Chain A"/>
    <property type="match status" value="1"/>
</dbReference>
<sequence>MLTREITFYCHHGMSITQAKQLSRLAGMFKSCIRGTNLTRRQTVTVSNQLSLLTLAIQPGDLCQLQIEGNDAELAHMAFTCWCGELGQPLVRPATAALAEQRLADALPDYFFTLAQLGHCQTGLDKAQALSQLIDLLPAQLVTDSAGLADEIASREQIAATIIRPGLAMPHVLSSRVTRPALALLASKAPIEWGSRIGPVQTLILLAIPAGSPRETLLPLTRLARAMLDDVIASALLRASSSPARQAIVVESLLG</sequence>